<dbReference type="STRING" id="1442368.A0A0D2DC54"/>
<comment type="similarity">
    <text evidence="1">Belongs to the short-chain dehydrogenases/reductases (SDR) family.</text>
</comment>
<dbReference type="Proteomes" id="UP000053029">
    <property type="component" value="Unassembled WGS sequence"/>
</dbReference>
<dbReference type="VEuPathDB" id="FungiDB:Z517_11964"/>
<evidence type="ECO:0000313" key="3">
    <source>
        <dbReference type="EMBL" id="KIW75191.1"/>
    </source>
</evidence>
<dbReference type="PRINTS" id="PR00081">
    <property type="entry name" value="GDHRDH"/>
</dbReference>
<dbReference type="InterPro" id="IPR002347">
    <property type="entry name" value="SDR_fam"/>
</dbReference>
<dbReference type="Gene3D" id="3.40.50.720">
    <property type="entry name" value="NAD(P)-binding Rossmann-like Domain"/>
    <property type="match status" value="1"/>
</dbReference>
<dbReference type="EMBL" id="KN846976">
    <property type="protein sequence ID" value="KIW75191.1"/>
    <property type="molecule type" value="Genomic_DNA"/>
</dbReference>
<dbReference type="Pfam" id="PF00106">
    <property type="entry name" value="adh_short"/>
    <property type="match status" value="1"/>
</dbReference>
<protein>
    <submittedName>
        <fullName evidence="3">Uncharacterized protein</fullName>
    </submittedName>
</protein>
<sequence length="308" mass="32935">MDASQIRGKGAIVTGAGSGINLSFAQALHRAGCSVLIMDIALHKDAVAWMDTISNPQPSEPKVIFYKSDVSKWSELEKVFDVFADTIGGVPYIVCPGAGVYEPSHNSFWKDNDTDNHYKVLDINLLAPIKMSRIAIRRMLAADAPGIICCVSSIGAQKASIVTPLYQASKHGISSFVRCMADLHKLAGIRVVGVAPGIIRTPLYSDHPEAGKFVDPEKDFMLSPDEVARGMMAVCLDPKYPPGTILEVADVDNWREVKLLNDPGPQGRAILASKKQDAVADVIAFIEKDKQAKPNGTVAAAAAAAVAP</sequence>
<dbReference type="PANTHER" id="PTHR44229:SF4">
    <property type="entry name" value="15-HYDROXYPROSTAGLANDIN DEHYDROGENASE [NAD(+)]"/>
    <property type="match status" value="1"/>
</dbReference>
<dbReference type="GO" id="GO:0005737">
    <property type="term" value="C:cytoplasm"/>
    <property type="evidence" value="ECO:0007669"/>
    <property type="project" value="TreeGrafter"/>
</dbReference>
<dbReference type="PANTHER" id="PTHR44229">
    <property type="entry name" value="15-HYDROXYPROSTAGLANDIN DEHYDROGENASE [NAD(+)]"/>
    <property type="match status" value="1"/>
</dbReference>
<keyword evidence="2" id="KW-0560">Oxidoreductase</keyword>
<dbReference type="GeneID" id="25311454"/>
<accession>A0A0D2DC54</accession>
<dbReference type="SUPFAM" id="SSF51735">
    <property type="entry name" value="NAD(P)-binding Rossmann-fold domains"/>
    <property type="match status" value="1"/>
</dbReference>
<dbReference type="GO" id="GO:0016616">
    <property type="term" value="F:oxidoreductase activity, acting on the CH-OH group of donors, NAD or NADP as acceptor"/>
    <property type="evidence" value="ECO:0007669"/>
    <property type="project" value="TreeGrafter"/>
</dbReference>
<evidence type="ECO:0000313" key="4">
    <source>
        <dbReference type="Proteomes" id="UP000053029"/>
    </source>
</evidence>
<name>A0A0D2DC54_9EURO</name>
<dbReference type="OrthoDB" id="5296at2759"/>
<dbReference type="HOGENOM" id="CLU_010194_13_2_1"/>
<reference evidence="3 4" key="1">
    <citation type="submission" date="2015-01" db="EMBL/GenBank/DDBJ databases">
        <title>The Genome Sequence of Fonsecaea pedrosoi CBS 271.37.</title>
        <authorList>
            <consortium name="The Broad Institute Genomics Platform"/>
            <person name="Cuomo C."/>
            <person name="de Hoog S."/>
            <person name="Gorbushina A."/>
            <person name="Stielow B."/>
            <person name="Teixiera M."/>
            <person name="Abouelleil A."/>
            <person name="Chapman S.B."/>
            <person name="Priest M."/>
            <person name="Young S.K."/>
            <person name="Wortman J."/>
            <person name="Nusbaum C."/>
            <person name="Birren B."/>
        </authorList>
    </citation>
    <scope>NUCLEOTIDE SEQUENCE [LARGE SCALE GENOMIC DNA]</scope>
    <source>
        <strain evidence="3 4">CBS 271.37</strain>
    </source>
</reference>
<dbReference type="RefSeq" id="XP_013278999.1">
    <property type="nucleotide sequence ID" value="XM_013423545.1"/>
</dbReference>
<organism evidence="3 4">
    <name type="scientific">Fonsecaea pedrosoi CBS 271.37</name>
    <dbReference type="NCBI Taxonomy" id="1442368"/>
    <lineage>
        <taxon>Eukaryota</taxon>
        <taxon>Fungi</taxon>
        <taxon>Dikarya</taxon>
        <taxon>Ascomycota</taxon>
        <taxon>Pezizomycotina</taxon>
        <taxon>Eurotiomycetes</taxon>
        <taxon>Chaetothyriomycetidae</taxon>
        <taxon>Chaetothyriales</taxon>
        <taxon>Herpotrichiellaceae</taxon>
        <taxon>Fonsecaea</taxon>
    </lineage>
</organism>
<proteinExistence type="inferred from homology"/>
<dbReference type="AlphaFoldDB" id="A0A0D2DC54"/>
<evidence type="ECO:0000256" key="2">
    <source>
        <dbReference type="ARBA" id="ARBA00023002"/>
    </source>
</evidence>
<keyword evidence="4" id="KW-1185">Reference proteome</keyword>
<dbReference type="InterPro" id="IPR036291">
    <property type="entry name" value="NAD(P)-bd_dom_sf"/>
</dbReference>
<evidence type="ECO:0000256" key="1">
    <source>
        <dbReference type="ARBA" id="ARBA00006484"/>
    </source>
</evidence>
<gene>
    <name evidence="3" type="ORF">Z517_11964</name>
</gene>